<protein>
    <submittedName>
        <fullName evidence="1">Uncharacterized protein</fullName>
    </submittedName>
</protein>
<organism evidence="1 2">
    <name type="scientific">Elysia crispata</name>
    <name type="common">lettuce slug</name>
    <dbReference type="NCBI Taxonomy" id="231223"/>
    <lineage>
        <taxon>Eukaryota</taxon>
        <taxon>Metazoa</taxon>
        <taxon>Spiralia</taxon>
        <taxon>Lophotrochozoa</taxon>
        <taxon>Mollusca</taxon>
        <taxon>Gastropoda</taxon>
        <taxon>Heterobranchia</taxon>
        <taxon>Euthyneura</taxon>
        <taxon>Panpulmonata</taxon>
        <taxon>Sacoglossa</taxon>
        <taxon>Placobranchoidea</taxon>
        <taxon>Plakobranchidae</taxon>
        <taxon>Elysia</taxon>
    </lineage>
</organism>
<gene>
    <name evidence="1" type="ORF">RRG08_003818</name>
</gene>
<evidence type="ECO:0000313" key="2">
    <source>
        <dbReference type="Proteomes" id="UP001283361"/>
    </source>
</evidence>
<proteinExistence type="predicted"/>
<sequence>LLTKPFPIFNGRLLHTRVISQQLSQSSMEGYTFYRRGAERVKGSKLHHHQRRGFSSYILTYPESDEVLEQSGWPQKISLIGLEIKSRRRVLLTNYSRRLTKNMVSNLESRMSSFEESAKRHYVAHSTPGNNINLRQPTDSSPSKNIIILESTPCAPEKNSYHYLVSKQAGTLLETDVILVAKRGDNQSSHAEAPLWSV</sequence>
<evidence type="ECO:0000313" key="1">
    <source>
        <dbReference type="EMBL" id="KAK3767556.1"/>
    </source>
</evidence>
<feature type="non-terminal residue" evidence="1">
    <location>
        <position position="1"/>
    </location>
</feature>
<name>A0AAE0ZEQ0_9GAST</name>
<accession>A0AAE0ZEQ0</accession>
<comment type="caution">
    <text evidence="1">The sequence shown here is derived from an EMBL/GenBank/DDBJ whole genome shotgun (WGS) entry which is preliminary data.</text>
</comment>
<keyword evidence="2" id="KW-1185">Reference proteome</keyword>
<reference evidence="1" key="1">
    <citation type="journal article" date="2023" name="G3 (Bethesda)">
        <title>A reference genome for the long-term kleptoplast-retaining sea slug Elysia crispata morphotype clarki.</title>
        <authorList>
            <person name="Eastman K.E."/>
            <person name="Pendleton A.L."/>
            <person name="Shaikh M.A."/>
            <person name="Suttiyut T."/>
            <person name="Ogas R."/>
            <person name="Tomko P."/>
            <person name="Gavelis G."/>
            <person name="Widhalm J.R."/>
            <person name="Wisecaver J.H."/>
        </authorList>
    </citation>
    <scope>NUCLEOTIDE SEQUENCE</scope>
    <source>
        <strain evidence="1">ECLA1</strain>
    </source>
</reference>
<dbReference type="Proteomes" id="UP001283361">
    <property type="component" value="Unassembled WGS sequence"/>
</dbReference>
<dbReference type="AlphaFoldDB" id="A0AAE0ZEQ0"/>
<dbReference type="EMBL" id="JAWDGP010004135">
    <property type="protein sequence ID" value="KAK3767556.1"/>
    <property type="molecule type" value="Genomic_DNA"/>
</dbReference>